<proteinExistence type="predicted"/>
<keyword evidence="1" id="KW-0547">Nucleotide-binding</keyword>
<keyword evidence="4" id="KW-0067">ATP-binding</keyword>
<feature type="domain" description="RING-type" evidence="5">
    <location>
        <begin position="413"/>
        <end position="452"/>
    </location>
</feature>
<dbReference type="Pfam" id="PF00271">
    <property type="entry name" value="Helicase_C"/>
    <property type="match status" value="1"/>
</dbReference>
<keyword evidence="3" id="KW-0347">Helicase</keyword>
<dbReference type="InterPro" id="IPR001841">
    <property type="entry name" value="Znf_RING"/>
</dbReference>
<dbReference type="InterPro" id="IPR001650">
    <property type="entry name" value="Helicase_C-like"/>
</dbReference>
<evidence type="ECO:0000256" key="3">
    <source>
        <dbReference type="ARBA" id="ARBA00022806"/>
    </source>
</evidence>
<dbReference type="GO" id="GO:0005524">
    <property type="term" value="F:ATP binding"/>
    <property type="evidence" value="ECO:0007669"/>
    <property type="project" value="UniProtKB-KW"/>
</dbReference>
<accession>A0A6C0BQP2</accession>
<dbReference type="SUPFAM" id="SSF57850">
    <property type="entry name" value="RING/U-box"/>
    <property type="match status" value="1"/>
</dbReference>
<dbReference type="GO" id="GO:0004386">
    <property type="term" value="F:helicase activity"/>
    <property type="evidence" value="ECO:0007669"/>
    <property type="project" value="UniProtKB-KW"/>
</dbReference>
<evidence type="ECO:0000313" key="6">
    <source>
        <dbReference type="EMBL" id="QHS94101.1"/>
    </source>
</evidence>
<keyword evidence="2" id="KW-0378">Hydrolase</keyword>
<dbReference type="InterPro" id="IPR050628">
    <property type="entry name" value="SNF2_RAD54_helicase_TF"/>
</dbReference>
<dbReference type="GO" id="GO:0005634">
    <property type="term" value="C:nucleus"/>
    <property type="evidence" value="ECO:0007669"/>
    <property type="project" value="TreeGrafter"/>
</dbReference>
<evidence type="ECO:0000256" key="2">
    <source>
        <dbReference type="ARBA" id="ARBA00022801"/>
    </source>
</evidence>
<dbReference type="GO" id="GO:0006281">
    <property type="term" value="P:DNA repair"/>
    <property type="evidence" value="ECO:0007669"/>
    <property type="project" value="TreeGrafter"/>
</dbReference>
<dbReference type="Gene3D" id="3.30.40.10">
    <property type="entry name" value="Zinc/RING finger domain, C3HC4 (zinc finger)"/>
    <property type="match status" value="1"/>
</dbReference>
<protein>
    <recommendedName>
        <fullName evidence="5">RING-type domain-containing protein</fullName>
    </recommendedName>
</protein>
<dbReference type="GO" id="GO:0008094">
    <property type="term" value="F:ATP-dependent activity, acting on DNA"/>
    <property type="evidence" value="ECO:0007669"/>
    <property type="project" value="TreeGrafter"/>
</dbReference>
<organism evidence="6">
    <name type="scientific">viral metagenome</name>
    <dbReference type="NCBI Taxonomy" id="1070528"/>
    <lineage>
        <taxon>unclassified sequences</taxon>
        <taxon>metagenomes</taxon>
        <taxon>organismal metagenomes</taxon>
    </lineage>
</organism>
<dbReference type="Gene3D" id="3.40.50.300">
    <property type="entry name" value="P-loop containing nucleotide triphosphate hydrolases"/>
    <property type="match status" value="2"/>
</dbReference>
<evidence type="ECO:0000256" key="1">
    <source>
        <dbReference type="ARBA" id="ARBA00022741"/>
    </source>
</evidence>
<dbReference type="PANTHER" id="PTHR45626">
    <property type="entry name" value="TRANSCRIPTION TERMINATION FACTOR 2-RELATED"/>
    <property type="match status" value="1"/>
</dbReference>
<reference evidence="6" key="1">
    <citation type="journal article" date="2020" name="Nature">
        <title>Giant virus diversity and host interactions through global metagenomics.</title>
        <authorList>
            <person name="Schulz F."/>
            <person name="Roux S."/>
            <person name="Paez-Espino D."/>
            <person name="Jungbluth S."/>
            <person name="Walsh D.A."/>
            <person name="Denef V.J."/>
            <person name="McMahon K.D."/>
            <person name="Konstantinidis K.T."/>
            <person name="Eloe-Fadrosh E.A."/>
            <person name="Kyrpides N.C."/>
            <person name="Woyke T."/>
        </authorList>
    </citation>
    <scope>NUCLEOTIDE SEQUENCE</scope>
    <source>
        <strain evidence="6">GVMAG-M-3300018416-26</strain>
    </source>
</reference>
<dbReference type="InterPro" id="IPR027417">
    <property type="entry name" value="P-loop_NTPase"/>
</dbReference>
<dbReference type="AlphaFoldDB" id="A0A6C0BQP2"/>
<evidence type="ECO:0000256" key="4">
    <source>
        <dbReference type="ARBA" id="ARBA00022840"/>
    </source>
</evidence>
<dbReference type="InterPro" id="IPR013083">
    <property type="entry name" value="Znf_RING/FYVE/PHD"/>
</dbReference>
<dbReference type="SUPFAM" id="SSF52540">
    <property type="entry name" value="P-loop containing nucleoside triphosphate hydrolases"/>
    <property type="match status" value="2"/>
</dbReference>
<dbReference type="PROSITE" id="PS50089">
    <property type="entry name" value="ZF_RING_2"/>
    <property type="match status" value="1"/>
</dbReference>
<name>A0A6C0BQP2_9ZZZZ</name>
<sequence>MNFNDHYRFVNSTELSSNDPYYTSPINCDIVFKPHQLVLINKCLEREQNDIQFDDKEVVLKSKYSFMKCDIGVIADKVGSGKTYVILGIITTDTIPNQNITRNVSYGNGHLSLNSKLPNLIDKNVNIIVIPHILQKQWCQYIELFSKKIRYYVVNKKKSIVNLESEIDNYNIILVTGTFYKYVRGIFYLNNWRARRVFYDEIDSTNTPCAHYLSTRFIWFVTASYKNILFPIQKVYYDRRNINNSYMLSHGISNNMFAKKLFTDMIKVMGQLELQAMDKIVLKNTDDFIDKSFNIPDLIQNVIGCKSPVEIDILTGLVSRDIIKCLNAGDIQTAIGFIQSGNLDTEANIINRVLEELQTKHRNISIRENAVRQYIYTSDEQKNVAIDRVVEERNDCDKKIELMKIRINENKLCIICYNNAINKCISKCCKNTYCLECISNWLSIGTTCPLCKTIVNIRNDFYIVDESNLVGSIEMDKMKKKNEYASKLPGNDEYTKSKNKFENLKRIIYNNRGKNKKFLIFSDFEQSFGRMIPYLDTCGLKYATIKGNSVNETIRKYRSDELDALLVNSRNYGSGLNLENTTDVILFHKFENQLEQQIIGRAQRPGRTSVLNVWYLLNENEMV</sequence>
<dbReference type="GO" id="GO:0016787">
    <property type="term" value="F:hydrolase activity"/>
    <property type="evidence" value="ECO:0007669"/>
    <property type="project" value="UniProtKB-KW"/>
</dbReference>
<evidence type="ECO:0000259" key="5">
    <source>
        <dbReference type="PROSITE" id="PS50089"/>
    </source>
</evidence>
<dbReference type="EMBL" id="MN739216">
    <property type="protein sequence ID" value="QHS94101.1"/>
    <property type="molecule type" value="Genomic_DNA"/>
</dbReference>